<dbReference type="Proteomes" id="UP000602510">
    <property type="component" value="Unassembled WGS sequence"/>
</dbReference>
<keyword evidence="3" id="KW-0695">RNA-directed DNA polymerase</keyword>
<dbReference type="AlphaFoldDB" id="A0A833W436"/>
<evidence type="ECO:0000259" key="2">
    <source>
        <dbReference type="Pfam" id="PF07727"/>
    </source>
</evidence>
<evidence type="ECO:0000256" key="1">
    <source>
        <dbReference type="SAM" id="MobiDB-lite"/>
    </source>
</evidence>
<dbReference type="GO" id="GO:0003964">
    <property type="term" value="F:RNA-directed DNA polymerase activity"/>
    <property type="evidence" value="ECO:0007669"/>
    <property type="project" value="UniProtKB-KW"/>
</dbReference>
<comment type="caution">
    <text evidence="3">The sequence shown here is derived from an EMBL/GenBank/DDBJ whole genome shotgun (WGS) entry which is preliminary data.</text>
</comment>
<feature type="domain" description="Reverse transcriptase Ty1/copia-type" evidence="2">
    <location>
        <begin position="209"/>
        <end position="360"/>
    </location>
</feature>
<keyword evidence="4" id="KW-1185">Reference proteome</keyword>
<evidence type="ECO:0000313" key="3">
    <source>
        <dbReference type="EMBL" id="KAF4028863.1"/>
    </source>
</evidence>
<gene>
    <name evidence="3" type="ORF">GN244_ATG19444</name>
</gene>
<evidence type="ECO:0000313" key="4">
    <source>
        <dbReference type="Proteomes" id="UP000602510"/>
    </source>
</evidence>
<keyword evidence="3" id="KW-0808">Transferase</keyword>
<keyword evidence="3" id="KW-0548">Nucleotidyltransferase</keyword>
<proteinExistence type="predicted"/>
<accession>A0A833W436</accession>
<reference evidence="3" key="1">
    <citation type="submission" date="2020-04" db="EMBL/GenBank/DDBJ databases">
        <title>Hybrid Assembly of Korean Phytophthora infestans isolates.</title>
        <authorList>
            <person name="Prokchorchik M."/>
            <person name="Lee Y."/>
            <person name="Seo J."/>
            <person name="Cho J.-H."/>
            <person name="Park Y.-E."/>
            <person name="Jang D.-C."/>
            <person name="Im J.-S."/>
            <person name="Choi J.-G."/>
            <person name="Park H.-J."/>
            <person name="Lee G.-B."/>
            <person name="Lee Y.-G."/>
            <person name="Hong S.-Y."/>
            <person name="Cho K."/>
            <person name="Sohn K.H."/>
        </authorList>
    </citation>
    <scope>NUCLEOTIDE SEQUENCE</scope>
    <source>
        <strain evidence="3">KR_1_A1</strain>
    </source>
</reference>
<dbReference type="Pfam" id="PF07727">
    <property type="entry name" value="RVT_2"/>
    <property type="match status" value="1"/>
</dbReference>
<sequence>MADANAVRATQMGILKVSVFKSRWCGTYYQKRRVHRKVQDHLQNRLCCERESGVYTIFGPQNDVGASCLRMARGNTLMGWHRRLGHASTKPFKKMARKKSADDLANPAELLDELTNNADRDEPATDSNNDEPALQEASSGGMGTSTGQGNLSDAAVRANLRADADYGFLAVCDVLRGPPYIGEARRSKNSPKWEQAMFKEIESRKASHTRELVKLPADERAIENAVQFRVKQSELADVICKARVCARGDTQPIHYAFFDVHVRVASLPAVRIFLVFTVRWRLQLLQADVQSEYVKAGLREKIYIRQVKGFKCPSKEQHVYLLRKVLYGLRQAGAEWHREIDATLQSLDLRPTRADRCLYFTSAKRLFSAPLRG</sequence>
<organism evidence="3 4">
    <name type="scientific">Phytophthora infestans</name>
    <name type="common">Potato late blight agent</name>
    <name type="synonym">Botrytis infestans</name>
    <dbReference type="NCBI Taxonomy" id="4787"/>
    <lineage>
        <taxon>Eukaryota</taxon>
        <taxon>Sar</taxon>
        <taxon>Stramenopiles</taxon>
        <taxon>Oomycota</taxon>
        <taxon>Peronosporomycetes</taxon>
        <taxon>Peronosporales</taxon>
        <taxon>Peronosporaceae</taxon>
        <taxon>Phytophthora</taxon>
    </lineage>
</organism>
<feature type="region of interest" description="Disordered" evidence="1">
    <location>
        <begin position="118"/>
        <end position="149"/>
    </location>
</feature>
<dbReference type="EMBL" id="WSZM01000945">
    <property type="protein sequence ID" value="KAF4028863.1"/>
    <property type="molecule type" value="Genomic_DNA"/>
</dbReference>
<dbReference type="InterPro" id="IPR013103">
    <property type="entry name" value="RVT_2"/>
</dbReference>
<protein>
    <submittedName>
        <fullName evidence="3">Reverse transcriptase (RNA-dependent DNA polymerase)</fullName>
    </submittedName>
</protein>
<name>A0A833W436_PHYIN</name>